<dbReference type="VEuPathDB" id="TriTrypDB:TEOVI_000243800"/>
<feature type="transmembrane region" description="Helical" evidence="2">
    <location>
        <begin position="136"/>
        <end position="154"/>
    </location>
</feature>
<proteinExistence type="predicted"/>
<dbReference type="RefSeq" id="XP_067081619.1">
    <property type="nucleotide sequence ID" value="XM_067225518.1"/>
</dbReference>
<comment type="caution">
    <text evidence="3">The sequence shown here is derived from an EMBL/GenBank/DDBJ whole genome shotgun (WGS) entry which is preliminary data.</text>
</comment>
<dbReference type="Proteomes" id="UP000195570">
    <property type="component" value="Unassembled WGS sequence"/>
</dbReference>
<reference evidence="3" key="1">
    <citation type="submission" date="2016-09" db="EMBL/GenBank/DDBJ databases">
        <authorList>
            <person name="Hebert L."/>
            <person name="Moumen B."/>
        </authorList>
    </citation>
    <scope>NUCLEOTIDE SEQUENCE [LARGE SCALE GENOMIC DNA]</scope>
    <source>
        <strain evidence="3">OVI</strain>
    </source>
</reference>
<sequence length="175" mass="19509">MSGADDERPQPQGGADTLRTLQEEEHREREYIRKELYSSLLNGDNAESGDEPSTKETLRMAKEAREELNRAAFRPLKDKAAGFRLFAQNMRMPHNQRVASVFLLFSVLMLTVPILILLIGMHIVAPFADVDPGTCGGLMAVFSTIVIMTVYVVYSLREAPLASEAEAINPDKKQD</sequence>
<organism evidence="3 4">
    <name type="scientific">Trypanosoma equiperdum</name>
    <dbReference type="NCBI Taxonomy" id="5694"/>
    <lineage>
        <taxon>Eukaryota</taxon>
        <taxon>Discoba</taxon>
        <taxon>Euglenozoa</taxon>
        <taxon>Kinetoplastea</taxon>
        <taxon>Metakinetoplastina</taxon>
        <taxon>Trypanosomatida</taxon>
        <taxon>Trypanosomatidae</taxon>
        <taxon>Trypanosoma</taxon>
    </lineage>
</organism>
<evidence type="ECO:0000313" key="4">
    <source>
        <dbReference type="Proteomes" id="UP000195570"/>
    </source>
</evidence>
<protein>
    <submittedName>
        <fullName evidence="3">Uncharacterized protein</fullName>
    </submittedName>
</protein>
<evidence type="ECO:0000256" key="2">
    <source>
        <dbReference type="SAM" id="Phobius"/>
    </source>
</evidence>
<dbReference type="EMBL" id="CZPT02001527">
    <property type="protein sequence ID" value="SCU70863.1"/>
    <property type="molecule type" value="Genomic_DNA"/>
</dbReference>
<keyword evidence="2" id="KW-0812">Transmembrane</keyword>
<feature type="region of interest" description="Disordered" evidence="1">
    <location>
        <begin position="1"/>
        <end position="26"/>
    </location>
</feature>
<name>A0A1G4IER1_TRYEQ</name>
<feature type="transmembrane region" description="Helical" evidence="2">
    <location>
        <begin position="98"/>
        <end position="124"/>
    </location>
</feature>
<keyword evidence="2" id="KW-0472">Membrane</keyword>
<evidence type="ECO:0000313" key="3">
    <source>
        <dbReference type="EMBL" id="SCU70863.1"/>
    </source>
</evidence>
<dbReference type="GeneID" id="92376378"/>
<accession>A0A1G4IER1</accession>
<gene>
    <name evidence="3" type="ORF">TEOVI_000243800</name>
</gene>
<keyword evidence="4" id="KW-1185">Reference proteome</keyword>
<dbReference type="AlphaFoldDB" id="A0A1G4IER1"/>
<keyword evidence="2" id="KW-1133">Transmembrane helix</keyword>
<evidence type="ECO:0000256" key="1">
    <source>
        <dbReference type="SAM" id="MobiDB-lite"/>
    </source>
</evidence>